<proteinExistence type="predicted"/>
<evidence type="ECO:0000313" key="2">
    <source>
        <dbReference type="Ensembl" id="ENSCRFP00000007610.1"/>
    </source>
</evidence>
<organism evidence="2 3">
    <name type="scientific">Cyanoderma ruficeps</name>
    <name type="common">rufous-capped babbler</name>
    <dbReference type="NCBI Taxonomy" id="181631"/>
    <lineage>
        <taxon>Eukaryota</taxon>
        <taxon>Metazoa</taxon>
        <taxon>Chordata</taxon>
        <taxon>Craniata</taxon>
        <taxon>Vertebrata</taxon>
        <taxon>Euteleostomi</taxon>
        <taxon>Archelosauria</taxon>
        <taxon>Archosauria</taxon>
        <taxon>Dinosauria</taxon>
        <taxon>Saurischia</taxon>
        <taxon>Theropoda</taxon>
        <taxon>Coelurosauria</taxon>
        <taxon>Aves</taxon>
        <taxon>Neognathae</taxon>
        <taxon>Neoaves</taxon>
        <taxon>Telluraves</taxon>
        <taxon>Australaves</taxon>
        <taxon>Passeriformes</taxon>
        <taxon>Sylvioidea</taxon>
        <taxon>Timaliidae</taxon>
        <taxon>Cyanoderma</taxon>
    </lineage>
</organism>
<protein>
    <submittedName>
        <fullName evidence="2">Uncharacterized protein</fullName>
    </submittedName>
</protein>
<accession>A0A8C3QKX1</accession>
<sequence length="148" mass="16763">PSTPSPPAFPTPPGRSPSHWGPSSADPPMGDGAGAAHEALPALGAGAGLPSWWWFLWCLAKLELCEKIFPHWGHSARSELGLSPVWHLWWTVRSELDLKPFPHCPHSKGRSPVWILWWLIKGRSPVWILKWLIRRDFHLKLFSHSEHL</sequence>
<reference evidence="2" key="1">
    <citation type="submission" date="2025-08" db="UniProtKB">
        <authorList>
            <consortium name="Ensembl"/>
        </authorList>
    </citation>
    <scope>IDENTIFICATION</scope>
</reference>
<keyword evidence="3" id="KW-1185">Reference proteome</keyword>
<dbReference type="Proteomes" id="UP000694396">
    <property type="component" value="Unplaced"/>
</dbReference>
<name>A0A8C3QKX1_9PASS</name>
<feature type="compositionally biased region" description="Pro residues" evidence="1">
    <location>
        <begin position="1"/>
        <end position="15"/>
    </location>
</feature>
<evidence type="ECO:0000256" key="1">
    <source>
        <dbReference type="SAM" id="MobiDB-lite"/>
    </source>
</evidence>
<dbReference type="Ensembl" id="ENSCRFT00000007879.1">
    <property type="protein sequence ID" value="ENSCRFP00000007610.1"/>
    <property type="gene ID" value="ENSCRFG00000005992.1"/>
</dbReference>
<feature type="region of interest" description="Disordered" evidence="1">
    <location>
        <begin position="1"/>
        <end position="33"/>
    </location>
</feature>
<evidence type="ECO:0000313" key="3">
    <source>
        <dbReference type="Proteomes" id="UP000694396"/>
    </source>
</evidence>
<reference evidence="2" key="2">
    <citation type="submission" date="2025-09" db="UniProtKB">
        <authorList>
            <consortium name="Ensembl"/>
        </authorList>
    </citation>
    <scope>IDENTIFICATION</scope>
</reference>
<dbReference type="AlphaFoldDB" id="A0A8C3QKX1"/>